<dbReference type="EMBL" id="SSOP01000772">
    <property type="protein sequence ID" value="KAB5587799.1"/>
    <property type="molecule type" value="Genomic_DNA"/>
</dbReference>
<dbReference type="AlphaFoldDB" id="A0A5N5Q7Y3"/>
<comment type="caution">
    <text evidence="2">The sequence shown here is derived from an EMBL/GenBank/DDBJ whole genome shotgun (WGS) entry which is preliminary data.</text>
</comment>
<accession>A0A5N5Q7Y3</accession>
<protein>
    <submittedName>
        <fullName evidence="2">Uncharacterized protein</fullName>
    </submittedName>
</protein>
<keyword evidence="3" id="KW-1185">Reference proteome</keyword>
<sequence length="319" mass="34381">MHVCVADSAPRSNTPAMILNTQVPNPTATPAEVFGSTHLHTMARTPFSLNYGPRPEGTPGRDGFDLKATIGLQQHEYSLCLRILRYIAYNSGVDERQSISYQDEHILQKVFNQFIETFPEFKGFQDRFWAPRALLYVALKSSSDAWRRNNPELAAAQVAARAAAKANKRRNKGQPNPKGRPKGKAKAIAKSKTQKTMPADDDSIERISKNIGDMSIDQVAGDAAGNTAGDEADDTDLEQGPLIFFSPAQPVPHAPSHTPAPSSTHLAPPTNMPCADTPHPSHTAYMVANTPIPASAHAGAHGPSLSPTTSKNLPGTKHV</sequence>
<evidence type="ECO:0000313" key="3">
    <source>
        <dbReference type="Proteomes" id="UP000383932"/>
    </source>
</evidence>
<dbReference type="OrthoDB" id="3137825at2759"/>
<dbReference type="Proteomes" id="UP000383932">
    <property type="component" value="Unassembled WGS sequence"/>
</dbReference>
<feature type="compositionally biased region" description="Basic residues" evidence="1">
    <location>
        <begin position="179"/>
        <end position="193"/>
    </location>
</feature>
<reference evidence="2 3" key="1">
    <citation type="journal article" date="2019" name="Fungal Biol. Biotechnol.">
        <title>Draft genome sequence of fastidious pathogen Ceratobasidium theobromae, which causes vascular-streak dieback in Theobroma cacao.</title>
        <authorList>
            <person name="Ali S.S."/>
            <person name="Asman A."/>
            <person name="Shao J."/>
            <person name="Firmansyah A.P."/>
            <person name="Susilo A.W."/>
            <person name="Rosmana A."/>
            <person name="McMahon P."/>
            <person name="Junaid M."/>
            <person name="Guest D."/>
            <person name="Kheng T.Y."/>
            <person name="Meinhardt L.W."/>
            <person name="Bailey B.A."/>
        </authorList>
    </citation>
    <scope>NUCLEOTIDE SEQUENCE [LARGE SCALE GENOMIC DNA]</scope>
    <source>
        <strain evidence="2 3">CT2</strain>
    </source>
</reference>
<feature type="region of interest" description="Disordered" evidence="1">
    <location>
        <begin position="162"/>
        <end position="203"/>
    </location>
</feature>
<feature type="region of interest" description="Disordered" evidence="1">
    <location>
        <begin position="245"/>
        <end position="319"/>
    </location>
</feature>
<proteinExistence type="predicted"/>
<name>A0A5N5Q7Y3_9AGAM</name>
<evidence type="ECO:0000256" key="1">
    <source>
        <dbReference type="SAM" id="MobiDB-lite"/>
    </source>
</evidence>
<organism evidence="2 3">
    <name type="scientific">Ceratobasidium theobromae</name>
    <dbReference type="NCBI Taxonomy" id="1582974"/>
    <lineage>
        <taxon>Eukaryota</taxon>
        <taxon>Fungi</taxon>
        <taxon>Dikarya</taxon>
        <taxon>Basidiomycota</taxon>
        <taxon>Agaricomycotina</taxon>
        <taxon>Agaricomycetes</taxon>
        <taxon>Cantharellales</taxon>
        <taxon>Ceratobasidiaceae</taxon>
        <taxon>Ceratobasidium</taxon>
    </lineage>
</organism>
<gene>
    <name evidence="2" type="ORF">CTheo_8760</name>
</gene>
<evidence type="ECO:0000313" key="2">
    <source>
        <dbReference type="EMBL" id="KAB5587799.1"/>
    </source>
</evidence>
<feature type="compositionally biased region" description="Low complexity" evidence="1">
    <location>
        <begin position="254"/>
        <end position="265"/>
    </location>
</feature>